<sequence length="131" mass="14107">MLNDTENTKGQPDVLPAALFGLCPNCGQKTLFANFTKFSDNCRACGLDYSEYNVGDGPAAFLTLIVGAIILGLALAVEANFHPPFLVHVLLWVPLTVAAVVVSLRVSKAILLILEHRNQAREGSISKREGE</sequence>
<evidence type="ECO:0000256" key="1">
    <source>
        <dbReference type="SAM" id="Phobius"/>
    </source>
</evidence>
<reference evidence="2 3" key="1">
    <citation type="submission" date="2020-06" db="EMBL/GenBank/DDBJ databases">
        <authorList>
            <person name="Kim S.-J."/>
            <person name="Park S.-J."/>
        </authorList>
    </citation>
    <scope>NUCLEOTIDE SEQUENCE [LARGE SCALE GENOMIC DNA]</scope>
    <source>
        <strain evidence="2 3">SW-151</strain>
    </source>
</reference>
<protein>
    <submittedName>
        <fullName evidence="2">DUF983 domain-containing protein</fullName>
    </submittedName>
</protein>
<keyword evidence="3" id="KW-1185">Reference proteome</keyword>
<accession>A0ABX2N4B3</accession>
<dbReference type="EMBL" id="JABWMH010000003">
    <property type="protein sequence ID" value="NVD28453.1"/>
    <property type="molecule type" value="Genomic_DNA"/>
</dbReference>
<dbReference type="Pfam" id="PF06170">
    <property type="entry name" value="DUF983"/>
    <property type="match status" value="1"/>
</dbReference>
<dbReference type="InterPro" id="IPR009325">
    <property type="entry name" value="DUF983"/>
</dbReference>
<comment type="caution">
    <text evidence="2">The sequence shown here is derived from an EMBL/GenBank/DDBJ whole genome shotgun (WGS) entry which is preliminary data.</text>
</comment>
<keyword evidence="1" id="KW-0472">Membrane</keyword>
<evidence type="ECO:0000313" key="3">
    <source>
        <dbReference type="Proteomes" id="UP000652427"/>
    </source>
</evidence>
<keyword evidence="1" id="KW-0812">Transmembrane</keyword>
<keyword evidence="1" id="KW-1133">Transmembrane helix</keyword>
<gene>
    <name evidence="2" type="ORF">HUO14_11120</name>
</gene>
<evidence type="ECO:0000313" key="2">
    <source>
        <dbReference type="EMBL" id="NVD28453.1"/>
    </source>
</evidence>
<dbReference type="RefSeq" id="WP_176279898.1">
    <property type="nucleotide sequence ID" value="NZ_JABWMH010000003.1"/>
</dbReference>
<feature type="transmembrane region" description="Helical" evidence="1">
    <location>
        <begin position="59"/>
        <end position="77"/>
    </location>
</feature>
<dbReference type="Proteomes" id="UP000652427">
    <property type="component" value="Unassembled WGS sequence"/>
</dbReference>
<feature type="transmembrane region" description="Helical" evidence="1">
    <location>
        <begin position="89"/>
        <end position="114"/>
    </location>
</feature>
<proteinExistence type="predicted"/>
<organism evidence="2 3">
    <name type="scientific">Parasphingorhabdus flavimaris</name>
    <dbReference type="NCBI Taxonomy" id="266812"/>
    <lineage>
        <taxon>Bacteria</taxon>
        <taxon>Pseudomonadati</taxon>
        <taxon>Pseudomonadota</taxon>
        <taxon>Alphaproteobacteria</taxon>
        <taxon>Sphingomonadales</taxon>
        <taxon>Sphingomonadaceae</taxon>
        <taxon>Parasphingorhabdus</taxon>
    </lineage>
</organism>
<name>A0ABX2N4B3_9SPHN</name>